<feature type="transmembrane region" description="Helical" evidence="6">
    <location>
        <begin position="15"/>
        <end position="37"/>
    </location>
</feature>
<keyword evidence="9" id="KW-1185">Reference proteome</keyword>
<dbReference type="PANTHER" id="PTHR43124:SF3">
    <property type="entry name" value="CHLORAMPHENICOL EFFLUX PUMP RV0191"/>
    <property type="match status" value="1"/>
</dbReference>
<evidence type="ECO:0000313" key="8">
    <source>
        <dbReference type="EMBL" id="MCT4334240.1"/>
    </source>
</evidence>
<keyword evidence="5 6" id="KW-0472">Membrane</keyword>
<gene>
    <name evidence="8" type="ORF">MU516_15340</name>
</gene>
<proteinExistence type="predicted"/>
<feature type="transmembrane region" description="Helical" evidence="6">
    <location>
        <begin position="49"/>
        <end position="69"/>
    </location>
</feature>
<evidence type="ECO:0000256" key="5">
    <source>
        <dbReference type="ARBA" id="ARBA00023136"/>
    </source>
</evidence>
<sequence length="415" mass="43317">MPHHETTDGNGRSRLILYALLTSLTAISIDAILPGLLSIEETLRTGSPLQAQHVVSLFVFGMVFGELLIGPASDAFGRKTALIAGLVVYVVGTIIAMTAASLEVLILGRILQGLGVSGPKIATRAMIRDQFEGDAMARVMSFMFTLFILVPMIGPALGQGIVALVGWRGVFIMYLVLALALGSWMVLRHPETLPPERRIPIRLGPLASNATRILTNRRVVLLIIATGFVFGAQLFYLSVAADLFFDAYGIDLAFPLLFAILAGGIGLASYTNGMLVGRFGTDAMARSGFAGMCAASAAMLAACLITDDRLPLLIFMVLGFGVFFAIGILFGNLNAMAMRSLGDVAGLGSSLLASGSSLVATLFALAAGSFYAGGVVIVPVAFLLAGSAGLLLTMIALRSDETPILAARSKAKGGG</sequence>
<name>A0ABT2KCG8_9RHOB</name>
<dbReference type="InterPro" id="IPR011701">
    <property type="entry name" value="MFS"/>
</dbReference>
<feature type="transmembrane region" description="Helical" evidence="6">
    <location>
        <begin position="371"/>
        <end position="397"/>
    </location>
</feature>
<dbReference type="PANTHER" id="PTHR43124">
    <property type="entry name" value="PURINE EFFLUX PUMP PBUE"/>
    <property type="match status" value="1"/>
</dbReference>
<feature type="transmembrane region" description="Helical" evidence="6">
    <location>
        <begin position="135"/>
        <end position="153"/>
    </location>
</feature>
<evidence type="ECO:0000256" key="6">
    <source>
        <dbReference type="SAM" id="Phobius"/>
    </source>
</evidence>
<dbReference type="Pfam" id="PF07690">
    <property type="entry name" value="MFS_1"/>
    <property type="match status" value="1"/>
</dbReference>
<evidence type="ECO:0000256" key="3">
    <source>
        <dbReference type="ARBA" id="ARBA00022692"/>
    </source>
</evidence>
<evidence type="ECO:0000313" key="9">
    <source>
        <dbReference type="Proteomes" id="UP001320702"/>
    </source>
</evidence>
<keyword evidence="4 6" id="KW-1133">Transmembrane helix</keyword>
<dbReference type="PROSITE" id="PS00216">
    <property type="entry name" value="SUGAR_TRANSPORT_1"/>
    <property type="match status" value="1"/>
</dbReference>
<dbReference type="InterPro" id="IPR020846">
    <property type="entry name" value="MFS_dom"/>
</dbReference>
<protein>
    <submittedName>
        <fullName evidence="8">MFS transporter</fullName>
    </submittedName>
</protein>
<comment type="caution">
    <text evidence="8">The sequence shown here is derived from an EMBL/GenBank/DDBJ whole genome shotgun (WGS) entry which is preliminary data.</text>
</comment>
<dbReference type="PROSITE" id="PS50850">
    <property type="entry name" value="MFS"/>
    <property type="match status" value="1"/>
</dbReference>
<feature type="transmembrane region" description="Helical" evidence="6">
    <location>
        <begin position="219"/>
        <end position="240"/>
    </location>
</feature>
<evidence type="ECO:0000259" key="7">
    <source>
        <dbReference type="PROSITE" id="PS50850"/>
    </source>
</evidence>
<feature type="transmembrane region" description="Helical" evidence="6">
    <location>
        <begin position="252"/>
        <end position="271"/>
    </location>
</feature>
<feature type="transmembrane region" description="Helical" evidence="6">
    <location>
        <begin position="344"/>
        <end position="365"/>
    </location>
</feature>
<feature type="transmembrane region" description="Helical" evidence="6">
    <location>
        <begin position="165"/>
        <end position="187"/>
    </location>
</feature>
<evidence type="ECO:0000256" key="4">
    <source>
        <dbReference type="ARBA" id="ARBA00022989"/>
    </source>
</evidence>
<comment type="subcellular location">
    <subcellularLocation>
        <location evidence="1">Cell membrane</location>
        <topology evidence="1">Multi-pass membrane protein</topology>
    </subcellularLocation>
</comment>
<dbReference type="RefSeq" id="WP_260278157.1">
    <property type="nucleotide sequence ID" value="NZ_JANAVZ010000009.1"/>
</dbReference>
<feature type="transmembrane region" description="Helical" evidence="6">
    <location>
        <begin position="81"/>
        <end position="100"/>
    </location>
</feature>
<dbReference type="SUPFAM" id="SSF103473">
    <property type="entry name" value="MFS general substrate transporter"/>
    <property type="match status" value="1"/>
</dbReference>
<dbReference type="InterPro" id="IPR005829">
    <property type="entry name" value="Sugar_transporter_CS"/>
</dbReference>
<dbReference type="EMBL" id="JANAVZ010000009">
    <property type="protein sequence ID" value="MCT4334240.1"/>
    <property type="molecule type" value="Genomic_DNA"/>
</dbReference>
<evidence type="ECO:0000256" key="2">
    <source>
        <dbReference type="ARBA" id="ARBA00022475"/>
    </source>
</evidence>
<dbReference type="Proteomes" id="UP001320702">
    <property type="component" value="Unassembled WGS sequence"/>
</dbReference>
<feature type="transmembrane region" description="Helical" evidence="6">
    <location>
        <begin position="283"/>
        <end position="306"/>
    </location>
</feature>
<feature type="transmembrane region" description="Helical" evidence="6">
    <location>
        <begin position="312"/>
        <end position="332"/>
    </location>
</feature>
<dbReference type="Gene3D" id="1.20.1720.10">
    <property type="entry name" value="Multidrug resistance protein D"/>
    <property type="match status" value="1"/>
</dbReference>
<feature type="domain" description="Major facilitator superfamily (MFS) profile" evidence="7">
    <location>
        <begin position="14"/>
        <end position="404"/>
    </location>
</feature>
<evidence type="ECO:0000256" key="1">
    <source>
        <dbReference type="ARBA" id="ARBA00004651"/>
    </source>
</evidence>
<dbReference type="InterPro" id="IPR036259">
    <property type="entry name" value="MFS_trans_sf"/>
</dbReference>
<organism evidence="8 9">
    <name type="scientific">Paracoccus maritimus</name>
    <dbReference type="NCBI Taxonomy" id="2933292"/>
    <lineage>
        <taxon>Bacteria</taxon>
        <taxon>Pseudomonadati</taxon>
        <taxon>Pseudomonadota</taxon>
        <taxon>Alphaproteobacteria</taxon>
        <taxon>Rhodobacterales</taxon>
        <taxon>Paracoccaceae</taxon>
        <taxon>Paracoccus</taxon>
    </lineage>
</organism>
<dbReference type="InterPro" id="IPR050189">
    <property type="entry name" value="MFS_Efflux_Transporters"/>
</dbReference>
<accession>A0ABT2KCG8</accession>
<reference evidence="8 9" key="1">
    <citation type="submission" date="2022-04" db="EMBL/GenBank/DDBJ databases">
        <title>Paracoccus sp. YLB-12 draft genome sequence.</title>
        <authorList>
            <person name="Yu L."/>
        </authorList>
    </citation>
    <scope>NUCLEOTIDE SEQUENCE [LARGE SCALE GENOMIC DNA]</scope>
    <source>
        <strain evidence="8 9">YLB-12</strain>
    </source>
</reference>
<keyword evidence="2" id="KW-1003">Cell membrane</keyword>
<keyword evidence="3 6" id="KW-0812">Transmembrane</keyword>